<dbReference type="SUPFAM" id="SSF81901">
    <property type="entry name" value="HCP-like"/>
    <property type="match status" value="3"/>
</dbReference>
<dbReference type="InterPro" id="IPR050767">
    <property type="entry name" value="Sel1_AlgK"/>
</dbReference>
<dbReference type="SMART" id="SM00671">
    <property type="entry name" value="SEL1"/>
    <property type="match status" value="11"/>
</dbReference>
<dbReference type="InterPro" id="IPR011990">
    <property type="entry name" value="TPR-like_helical_dom_sf"/>
</dbReference>
<organism evidence="4 5">
    <name type="scientific">Tritrichomonas musculus</name>
    <dbReference type="NCBI Taxonomy" id="1915356"/>
    <lineage>
        <taxon>Eukaryota</taxon>
        <taxon>Metamonada</taxon>
        <taxon>Parabasalia</taxon>
        <taxon>Tritrichomonadida</taxon>
        <taxon>Tritrichomonadidae</taxon>
        <taxon>Tritrichomonas</taxon>
    </lineage>
</organism>
<evidence type="ECO:0000313" key="5">
    <source>
        <dbReference type="Proteomes" id="UP001470230"/>
    </source>
</evidence>
<dbReference type="Gene3D" id="1.25.40.10">
    <property type="entry name" value="Tetratricopeptide repeat domain"/>
    <property type="match status" value="4"/>
</dbReference>
<dbReference type="Pfam" id="PF00069">
    <property type="entry name" value="Pkinase"/>
    <property type="match status" value="1"/>
</dbReference>
<dbReference type="Pfam" id="PF08238">
    <property type="entry name" value="Sel1"/>
    <property type="match status" value="11"/>
</dbReference>
<proteinExistence type="inferred from homology"/>
<evidence type="ECO:0000256" key="1">
    <source>
        <dbReference type="ARBA" id="ARBA00038101"/>
    </source>
</evidence>
<dbReference type="EMBL" id="JAPFFF010000028">
    <property type="protein sequence ID" value="KAK8847033.1"/>
    <property type="molecule type" value="Genomic_DNA"/>
</dbReference>
<evidence type="ECO:0000313" key="4">
    <source>
        <dbReference type="EMBL" id="KAK8847033.1"/>
    </source>
</evidence>
<comment type="caution">
    <text evidence="4">The sequence shown here is derived from an EMBL/GenBank/DDBJ whole genome shotgun (WGS) entry which is preliminary data.</text>
</comment>
<keyword evidence="5" id="KW-1185">Reference proteome</keyword>
<dbReference type="Gene3D" id="1.10.510.10">
    <property type="entry name" value="Transferase(Phosphotransferase) domain 1"/>
    <property type="match status" value="1"/>
</dbReference>
<feature type="domain" description="Protein kinase" evidence="3">
    <location>
        <begin position="12"/>
        <end position="275"/>
    </location>
</feature>
<dbReference type="SUPFAM" id="SSF56112">
    <property type="entry name" value="Protein kinase-like (PK-like)"/>
    <property type="match status" value="1"/>
</dbReference>
<protein>
    <recommendedName>
        <fullName evidence="3">Protein kinase domain-containing protein</fullName>
    </recommendedName>
</protein>
<dbReference type="Proteomes" id="UP001470230">
    <property type="component" value="Unassembled WGS sequence"/>
</dbReference>
<dbReference type="PANTHER" id="PTHR11102">
    <property type="entry name" value="SEL-1-LIKE PROTEIN"/>
    <property type="match status" value="1"/>
</dbReference>
<feature type="region of interest" description="Disordered" evidence="2">
    <location>
        <begin position="368"/>
        <end position="397"/>
    </location>
</feature>
<name>A0ABR2HGY5_9EUKA</name>
<dbReference type="PANTHER" id="PTHR11102:SF160">
    <property type="entry name" value="ERAD-ASSOCIATED E3 UBIQUITIN-PROTEIN LIGASE COMPONENT HRD3"/>
    <property type="match status" value="1"/>
</dbReference>
<sequence>MESDTTFNLKDFTLKEKLYSGVSSEVYKVIENSTSKMFAVKISQNQITPKLKADLAEIRQKALFISKLGHPSIIKSYGYNETDFNGENKLVTLMEYMRNYSLDQIFSIKQRSFVSKYLTNTRKLIIIYGIASGMSCLHKNNIIHQNLKPTNVLMDDFLLPKITDITLSAFNNSIHKSSIAFIAPEILNGSKYTQSSDVYSFGQIVYQIVTNERPFKKFNFSEIIQRVKKGERPTFNVPVPNSYQSLIEKCWSQDPKERPSFDEILTQLQNDAGFITDTVNKDDYQNFIRYIQACQDAAQKQEEMQPIDSFVDHQSATFVQCDIQNAFVRLMQLVNSEAKITKPKLPTRAKSTGVRTNRSQPAVIAPAQEAATVKPPETERKESGNGRTYSKSGITDPKGLAEILGGPPTAKASQKVQAVVKPPPTKEEVARQVAEEAFQGNSEALFKYAGLLEKGEGVAEDKVKALLLYKLIGEEGNLDALMKYGELKMNDVDLPDEKADRAKLFKELADKGLVRAMSLYAELLNGEGEPHDFEEAAKYFKLAADKGDVFSMGQYGKMLMSGIGVDENIDEASKYLKDAADAGNVQSMYLYALIRYGQLKSAVEVDKEEATAYFKCAADQGHETSMFYYGLILSRGDVIPADKEEGLRYIQMAAKNGDKCAALKLKADESEDPRDMVSYGDQMLDFHAELNFNEAIFYYKKAADKDDAEGMISYAQAVGSLQLENPNFKEAAKYYKKAISKGEGVAMNNLGMYLLFGQGCPVDKQGAATLFIMAAEKGRVLGMLNYAHMCYIGDGIPVDKAEAERYYKMAVDSGEINMIYKFGKLFYKGEEYQMDKRHAARYFKMAADNGCEKAMLKLSKMLMTGDGIPQNDREGTKYLRMAIARNLRPEAMLALLLARGHL</sequence>
<dbReference type="PROSITE" id="PS50011">
    <property type="entry name" value="PROTEIN_KINASE_DOM"/>
    <property type="match status" value="1"/>
</dbReference>
<dbReference type="InterPro" id="IPR006597">
    <property type="entry name" value="Sel1-like"/>
</dbReference>
<accession>A0ABR2HGY5</accession>
<gene>
    <name evidence="4" type="ORF">M9Y10_019608</name>
</gene>
<dbReference type="InterPro" id="IPR000719">
    <property type="entry name" value="Prot_kinase_dom"/>
</dbReference>
<evidence type="ECO:0000259" key="3">
    <source>
        <dbReference type="PROSITE" id="PS50011"/>
    </source>
</evidence>
<reference evidence="4 5" key="1">
    <citation type="submission" date="2024-04" db="EMBL/GenBank/DDBJ databases">
        <title>Tritrichomonas musculus Genome.</title>
        <authorList>
            <person name="Alves-Ferreira E."/>
            <person name="Grigg M."/>
            <person name="Lorenzi H."/>
            <person name="Galac M."/>
        </authorList>
    </citation>
    <scope>NUCLEOTIDE SEQUENCE [LARGE SCALE GENOMIC DNA]</scope>
    <source>
        <strain evidence="4 5">EAF2021</strain>
    </source>
</reference>
<evidence type="ECO:0000256" key="2">
    <source>
        <dbReference type="SAM" id="MobiDB-lite"/>
    </source>
</evidence>
<comment type="similarity">
    <text evidence="1">Belongs to the sel-1 family.</text>
</comment>
<dbReference type="InterPro" id="IPR011009">
    <property type="entry name" value="Kinase-like_dom_sf"/>
</dbReference>